<evidence type="ECO:0000313" key="3">
    <source>
        <dbReference type="EMBL" id="PJC24203.1"/>
    </source>
</evidence>
<feature type="compositionally biased region" description="Basic and acidic residues" evidence="2">
    <location>
        <begin position="11"/>
        <end position="26"/>
    </location>
</feature>
<dbReference type="Proteomes" id="UP000230251">
    <property type="component" value="Unassembled WGS sequence"/>
</dbReference>
<organism evidence="3 4">
    <name type="scientific">Candidatus Uhrbacteria bacterium CG_4_9_14_0_2_um_filter_41_50</name>
    <dbReference type="NCBI Taxonomy" id="1975031"/>
    <lineage>
        <taxon>Bacteria</taxon>
        <taxon>Candidatus Uhriibacteriota</taxon>
    </lineage>
</organism>
<feature type="coiled-coil region" evidence="1">
    <location>
        <begin position="179"/>
        <end position="206"/>
    </location>
</feature>
<proteinExistence type="predicted"/>
<name>A0A2M8EN79_9BACT</name>
<feature type="region of interest" description="Disordered" evidence="2">
    <location>
        <begin position="249"/>
        <end position="279"/>
    </location>
</feature>
<reference evidence="4" key="1">
    <citation type="submission" date="2017-09" db="EMBL/GenBank/DDBJ databases">
        <title>Depth-based differentiation of microbial function through sediment-hosted aquifers and enrichment of novel symbionts in the deep terrestrial subsurface.</title>
        <authorList>
            <person name="Probst A.J."/>
            <person name="Ladd B."/>
            <person name="Jarett J.K."/>
            <person name="Geller-Mcgrath D.E."/>
            <person name="Sieber C.M.K."/>
            <person name="Emerson J.B."/>
            <person name="Anantharaman K."/>
            <person name="Thomas B.C."/>
            <person name="Malmstrom R."/>
            <person name="Stieglmeier M."/>
            <person name="Klingl A."/>
            <person name="Woyke T."/>
            <person name="Ryan C.M."/>
            <person name="Banfield J.F."/>
        </authorList>
    </citation>
    <scope>NUCLEOTIDE SEQUENCE [LARGE SCALE GENOMIC DNA]</scope>
</reference>
<comment type="caution">
    <text evidence="3">The sequence shown here is derived from an EMBL/GenBank/DDBJ whole genome shotgun (WGS) entry which is preliminary data.</text>
</comment>
<evidence type="ECO:0000256" key="1">
    <source>
        <dbReference type="SAM" id="Coils"/>
    </source>
</evidence>
<evidence type="ECO:0000313" key="4">
    <source>
        <dbReference type="Proteomes" id="UP000230251"/>
    </source>
</evidence>
<feature type="compositionally biased region" description="Polar residues" evidence="2">
    <location>
        <begin position="266"/>
        <end position="279"/>
    </location>
</feature>
<accession>A0A2M8EN79</accession>
<keyword evidence="1" id="KW-0175">Coiled coil</keyword>
<dbReference type="AlphaFoldDB" id="A0A2M8EN79"/>
<feature type="compositionally biased region" description="Basic and acidic residues" evidence="2">
    <location>
        <begin position="253"/>
        <end position="265"/>
    </location>
</feature>
<sequence>MVHIAGVTSKSPERRGPQNELKGRKENKVEAFESVSLNDDVDIIASAIQSGDLKVTRKLYLDNGKVDEVKLEKAVLALAHSESNIAVIDSETIKDIEKIVYDLQSEAGPGGEFTQYADGLERIINQIEAIRTEKLEEVNEILNAKGEAAEISEPSLSEILKQANTLGFSELASMREKDIQGVMNSNEQLKAEIAQLQTKAKSFGQRLFGLFGGGAKAQIRTLEQQMAYNSEIISAVDRLKNAYVEANAPVSTERARSTKSDEMRNRNTPRSTGSGKMAV</sequence>
<gene>
    <name evidence="3" type="ORF">CO057_04195</name>
</gene>
<evidence type="ECO:0000256" key="2">
    <source>
        <dbReference type="SAM" id="MobiDB-lite"/>
    </source>
</evidence>
<feature type="region of interest" description="Disordered" evidence="2">
    <location>
        <begin position="1"/>
        <end position="26"/>
    </location>
</feature>
<protein>
    <submittedName>
        <fullName evidence="3">Uncharacterized protein</fullName>
    </submittedName>
</protein>
<dbReference type="EMBL" id="PFSI01000063">
    <property type="protein sequence ID" value="PJC24203.1"/>
    <property type="molecule type" value="Genomic_DNA"/>
</dbReference>